<dbReference type="InterPro" id="IPR032697">
    <property type="entry name" value="SQ_cyclase_N"/>
</dbReference>
<proteinExistence type="inferred from homology"/>
<evidence type="ECO:0000313" key="9">
    <source>
        <dbReference type="Proteomes" id="UP000271031"/>
    </source>
</evidence>
<evidence type="ECO:0000259" key="7">
    <source>
        <dbReference type="Pfam" id="PF13249"/>
    </source>
</evidence>
<dbReference type="EMBL" id="RHHQ01000010">
    <property type="protein sequence ID" value="RNB87755.1"/>
    <property type="molecule type" value="Genomic_DNA"/>
</dbReference>
<evidence type="ECO:0000256" key="5">
    <source>
        <dbReference type="SAM" id="Phobius"/>
    </source>
</evidence>
<comment type="caution">
    <text evidence="8">The sequence shown here is derived from an EMBL/GenBank/DDBJ whole genome shotgun (WGS) entry which is preliminary data.</text>
</comment>
<organism evidence="8 9">
    <name type="scientific">Brevibacillus fluminis</name>
    <dbReference type="NCBI Taxonomy" id="511487"/>
    <lineage>
        <taxon>Bacteria</taxon>
        <taxon>Bacillati</taxon>
        <taxon>Bacillota</taxon>
        <taxon>Bacilli</taxon>
        <taxon>Bacillales</taxon>
        <taxon>Paenibacillaceae</taxon>
        <taxon>Brevibacillus</taxon>
    </lineage>
</organism>
<dbReference type="GO" id="GO:0005811">
    <property type="term" value="C:lipid droplet"/>
    <property type="evidence" value="ECO:0007669"/>
    <property type="project" value="InterPro"/>
</dbReference>
<evidence type="ECO:0000256" key="1">
    <source>
        <dbReference type="ARBA" id="ARBA00004999"/>
    </source>
</evidence>
<dbReference type="Gene3D" id="1.50.10.20">
    <property type="match status" value="2"/>
</dbReference>
<comment type="pathway">
    <text evidence="1">Secondary metabolite biosynthesis; hopanoid biosynthesis.</text>
</comment>
<dbReference type="RefSeq" id="WP_122918360.1">
    <property type="nucleotide sequence ID" value="NZ_RHHQ01000010.1"/>
</dbReference>
<reference evidence="8 9" key="1">
    <citation type="submission" date="2018-10" db="EMBL/GenBank/DDBJ databases">
        <title>Phylogenomics of Brevibacillus.</title>
        <authorList>
            <person name="Dunlap C."/>
        </authorList>
    </citation>
    <scope>NUCLEOTIDE SEQUENCE [LARGE SCALE GENOMIC DNA]</scope>
    <source>
        <strain evidence="8 9">JCM 15716</strain>
    </source>
</reference>
<dbReference type="InterPro" id="IPR002365">
    <property type="entry name" value="Terpene_synthase_CS"/>
</dbReference>
<dbReference type="EC" id="5.4.99.17" evidence="8"/>
<evidence type="ECO:0000256" key="2">
    <source>
        <dbReference type="ARBA" id="ARBA00009755"/>
    </source>
</evidence>
<feature type="transmembrane region" description="Helical" evidence="5">
    <location>
        <begin position="247"/>
        <end position="266"/>
    </location>
</feature>
<dbReference type="AlphaFoldDB" id="A0A3M8DK33"/>
<keyword evidence="5" id="KW-0812">Transmembrane</keyword>
<dbReference type="PANTHER" id="PTHR11764:SF20">
    <property type="entry name" value="LANOSTEROL SYNTHASE"/>
    <property type="match status" value="1"/>
</dbReference>
<evidence type="ECO:0000256" key="3">
    <source>
        <dbReference type="ARBA" id="ARBA00022737"/>
    </source>
</evidence>
<feature type="domain" description="Squalene cyclase C-terminal" evidence="6">
    <location>
        <begin position="298"/>
        <end position="615"/>
    </location>
</feature>
<dbReference type="UniPathway" id="UPA00337"/>
<evidence type="ECO:0000259" key="6">
    <source>
        <dbReference type="Pfam" id="PF13243"/>
    </source>
</evidence>
<dbReference type="NCBIfam" id="TIGR01507">
    <property type="entry name" value="hopene_cyclase"/>
    <property type="match status" value="1"/>
</dbReference>
<gene>
    <name evidence="8" type="primary">shc</name>
    <name evidence="8" type="ORF">EDM56_13035</name>
</gene>
<feature type="domain" description="Squalene cyclase N-terminal" evidence="7">
    <location>
        <begin position="10"/>
        <end position="286"/>
    </location>
</feature>
<dbReference type="InterPro" id="IPR032696">
    <property type="entry name" value="SQ_cyclase_C"/>
</dbReference>
<name>A0A3M8DK33_9BACL</name>
<keyword evidence="5" id="KW-0472">Membrane</keyword>
<dbReference type="SFLD" id="SFLDG01016">
    <property type="entry name" value="Prenyltransferase_Like_2"/>
    <property type="match status" value="1"/>
</dbReference>
<dbReference type="OrthoDB" id="9758578at2"/>
<sequence>MNNNVEPEISRLIAYFQQNQATDGSWRFCLENSPLTDAYMIILLRTLDVPDEQSIARLAARIASMQQPDGCWRLFPDETAGNLSITVESYYALLYAGYYQKTDPAMRAAFQYIRQNGGLSKTSMLTKVMLALTGQYPWPAASPPIELLLLPRFSPISFYDFVGYARVYLTPILIAADRKASFPTAHTPSMVDLYVDNGTDTDSLLGFFDTIRQGVKQLPFLPAQLHALALRKAERFMLARIEPDGTLYSYFGATFLMIFALMALGYRRDHPVITRAVTGLYGLFCQANGQLMMQNNTSTVWDTALASHALLNAGLPANDPMMRKSADYLLARQQQKASDWSWNNPGVAPGGWGFSDINTLNPDVDDTTTSLRAMRRMMQVDRRYRSAWDRGLTWILSMQNDDGGWPAFEKNTDKAIMRSLPIEGAAAAATDPSTADLTGRTLEFLGNDTGFTLASPAIGRPVSWLLRQQEKDGSWYGRWGITYLYGTWAALTGMCAVGLPADHPAVQKAVAWLTRVQNADGGWGESCKSDVLKTYVPLGISTLSQTAWATDALIAASPKSTPAIERGIRFLIQSGTKSDWTTNYPTGAGLPGGFYFQYDSYQKIWPLLALGNYRNKYA</sequence>
<dbReference type="InterPro" id="IPR018333">
    <property type="entry name" value="Squalene_cyclase"/>
</dbReference>
<dbReference type="GO" id="GO:0051007">
    <property type="term" value="F:squalene-hopene cyclase activity"/>
    <property type="evidence" value="ECO:0007669"/>
    <property type="project" value="UniProtKB-EC"/>
</dbReference>
<keyword evidence="4 8" id="KW-0413">Isomerase</keyword>
<dbReference type="InterPro" id="IPR006400">
    <property type="entry name" value="Hopene-cyclase"/>
</dbReference>
<dbReference type="Proteomes" id="UP000271031">
    <property type="component" value="Unassembled WGS sequence"/>
</dbReference>
<dbReference type="GO" id="GO:0016104">
    <property type="term" value="P:triterpenoid biosynthetic process"/>
    <property type="evidence" value="ECO:0007669"/>
    <property type="project" value="InterPro"/>
</dbReference>
<keyword evidence="5" id="KW-1133">Transmembrane helix</keyword>
<evidence type="ECO:0000313" key="8">
    <source>
        <dbReference type="EMBL" id="RNB87755.1"/>
    </source>
</evidence>
<dbReference type="PANTHER" id="PTHR11764">
    <property type="entry name" value="TERPENE CYCLASE/MUTASE FAMILY MEMBER"/>
    <property type="match status" value="1"/>
</dbReference>
<dbReference type="Pfam" id="PF13249">
    <property type="entry name" value="SQHop_cyclase_N"/>
    <property type="match status" value="1"/>
</dbReference>
<protein>
    <submittedName>
        <fullName evidence="8">Squalene--hopene cyclase</fullName>
        <ecNumber evidence="8">5.4.99.17</ecNumber>
    </submittedName>
</protein>
<keyword evidence="9" id="KW-1185">Reference proteome</keyword>
<dbReference type="InterPro" id="IPR008930">
    <property type="entry name" value="Terpenoid_cyclase/PrenylTrfase"/>
</dbReference>
<accession>A0A3M8DK33</accession>
<dbReference type="SUPFAM" id="SSF48239">
    <property type="entry name" value="Terpenoid cyclases/Protein prenyltransferases"/>
    <property type="match status" value="2"/>
</dbReference>
<dbReference type="PROSITE" id="PS01074">
    <property type="entry name" value="TERPENE_SYNTHASES"/>
    <property type="match status" value="1"/>
</dbReference>
<dbReference type="Pfam" id="PF13243">
    <property type="entry name" value="SQHop_cyclase_C"/>
    <property type="match status" value="1"/>
</dbReference>
<keyword evidence="3" id="KW-0677">Repeat</keyword>
<dbReference type="NCBIfam" id="TIGR01787">
    <property type="entry name" value="squalene_cyclas"/>
    <property type="match status" value="1"/>
</dbReference>
<evidence type="ECO:0000256" key="4">
    <source>
        <dbReference type="ARBA" id="ARBA00023235"/>
    </source>
</evidence>
<comment type="similarity">
    <text evidence="2">Belongs to the terpene cyclase/mutase family.</text>
</comment>